<feature type="region of interest" description="Disordered" evidence="1">
    <location>
        <begin position="466"/>
        <end position="498"/>
    </location>
</feature>
<reference evidence="4 5" key="1">
    <citation type="submission" date="2019-12" db="EMBL/GenBank/DDBJ databases">
        <title>Draft genome sequence of the ascomycete Xylaria multiplex DSM 110363.</title>
        <authorList>
            <person name="Buettner E."/>
            <person name="Kellner H."/>
        </authorList>
    </citation>
    <scope>NUCLEOTIDE SEQUENCE [LARGE SCALE GENOMIC DNA]</scope>
    <source>
        <strain evidence="4 5">DSM 110363</strain>
    </source>
</reference>
<keyword evidence="2" id="KW-0812">Transmembrane</keyword>
<proteinExistence type="predicted"/>
<dbReference type="EMBL" id="WUBL01000013">
    <property type="protein sequence ID" value="KAF2971440.1"/>
    <property type="molecule type" value="Genomic_DNA"/>
</dbReference>
<name>A0A7C8IUP0_9PEZI</name>
<gene>
    <name evidence="4" type="ORF">GQX73_g2081</name>
</gene>
<evidence type="ECO:0000256" key="2">
    <source>
        <dbReference type="SAM" id="Phobius"/>
    </source>
</evidence>
<keyword evidence="3" id="KW-0732">Signal</keyword>
<feature type="signal peptide" evidence="3">
    <location>
        <begin position="1"/>
        <end position="18"/>
    </location>
</feature>
<evidence type="ECO:0000313" key="4">
    <source>
        <dbReference type="EMBL" id="KAF2971440.1"/>
    </source>
</evidence>
<keyword evidence="2" id="KW-1133">Transmembrane helix</keyword>
<feature type="chain" id="PRO_5028859969" description="Mid2 domain-containing protein" evidence="3">
    <location>
        <begin position="19"/>
        <end position="556"/>
    </location>
</feature>
<evidence type="ECO:0008006" key="6">
    <source>
        <dbReference type="Google" id="ProtNLM"/>
    </source>
</evidence>
<feature type="compositionally biased region" description="Polar residues" evidence="1">
    <location>
        <begin position="412"/>
        <end position="432"/>
    </location>
</feature>
<organism evidence="4 5">
    <name type="scientific">Xylaria multiplex</name>
    <dbReference type="NCBI Taxonomy" id="323545"/>
    <lineage>
        <taxon>Eukaryota</taxon>
        <taxon>Fungi</taxon>
        <taxon>Dikarya</taxon>
        <taxon>Ascomycota</taxon>
        <taxon>Pezizomycotina</taxon>
        <taxon>Sordariomycetes</taxon>
        <taxon>Xylariomycetidae</taxon>
        <taxon>Xylariales</taxon>
        <taxon>Xylariaceae</taxon>
        <taxon>Xylaria</taxon>
    </lineage>
</organism>
<feature type="region of interest" description="Disordered" evidence="1">
    <location>
        <begin position="347"/>
        <end position="374"/>
    </location>
</feature>
<keyword evidence="5" id="KW-1185">Reference proteome</keyword>
<dbReference type="OrthoDB" id="4777407at2759"/>
<feature type="compositionally biased region" description="Polar residues" evidence="1">
    <location>
        <begin position="466"/>
        <end position="496"/>
    </location>
</feature>
<dbReference type="InParanoid" id="A0A7C8IUP0"/>
<feature type="region of interest" description="Disordered" evidence="1">
    <location>
        <begin position="166"/>
        <end position="191"/>
    </location>
</feature>
<comment type="caution">
    <text evidence="4">The sequence shown here is derived from an EMBL/GenBank/DDBJ whole genome shotgun (WGS) entry which is preliminary data.</text>
</comment>
<sequence length="556" mass="59565">MKYTLLLLLGSSATFLLGKNHHVDRNLEMMTGGYDKHPKTNFETTNGTSPAPRTFGSILCAENFGNCCNTSFCCESSPTGCCVKGTQCTPNGCVGDPAFLIQSVTTTTTLTSVVYYTSTAHVTSVSTNLDVTTKFLTSTVTRNNIDLATVTNYVTSTKIAKRFLPENPKRIDHTTERRSRQTPPTLPLSPTTARGIGAFRHGLEHIGVLPKRDVTSYVYDFVFVWDTYSSGIVETSTVTSEIDSISTEFSTIVSTLFQDAKSTTTVVSTVVVTSTQVPTTTITESYAEHSLTELVTKKTSNDIVVMTTFVVGVTNSGNNEATTATNIIDGGGASGLQAATGISTATSGGDDLSSVSNAAIPTSSSIEPNSQNKQGDLSIGAKAGIGAGAGAAGLALLSAIIFFALGKRRRPTSTISGDNSQAPMAPSTVSNWTPPPPPLRYSHLDGREISYTERAAALARSMESMHQPTSIPNARSYQQSSNFTPTNRRASPSTPSEFMMRYESPREDRQEMGGTAENMGWHMEPNTVPHEMADANKQYYEMPSSPIQPPRNGHAW</sequence>
<dbReference type="AlphaFoldDB" id="A0A7C8IUP0"/>
<feature type="compositionally biased region" description="Basic and acidic residues" evidence="1">
    <location>
        <begin position="166"/>
        <end position="179"/>
    </location>
</feature>
<keyword evidence="2" id="KW-0472">Membrane</keyword>
<evidence type="ECO:0000256" key="3">
    <source>
        <dbReference type="SAM" id="SignalP"/>
    </source>
</evidence>
<feature type="transmembrane region" description="Helical" evidence="2">
    <location>
        <begin position="383"/>
        <end position="405"/>
    </location>
</feature>
<feature type="region of interest" description="Disordered" evidence="1">
    <location>
        <begin position="411"/>
        <end position="443"/>
    </location>
</feature>
<dbReference type="Proteomes" id="UP000481858">
    <property type="component" value="Unassembled WGS sequence"/>
</dbReference>
<evidence type="ECO:0000256" key="1">
    <source>
        <dbReference type="SAM" id="MobiDB-lite"/>
    </source>
</evidence>
<accession>A0A7C8IUP0</accession>
<evidence type="ECO:0000313" key="5">
    <source>
        <dbReference type="Proteomes" id="UP000481858"/>
    </source>
</evidence>
<protein>
    <recommendedName>
        <fullName evidence="6">Mid2 domain-containing protein</fullName>
    </recommendedName>
</protein>